<comment type="caution">
    <text evidence="1">The sequence shown here is derived from an EMBL/GenBank/DDBJ whole genome shotgun (WGS) entry which is preliminary data.</text>
</comment>
<accession>A0A368GLJ3</accession>
<dbReference type="EMBL" id="JOJR01000106">
    <property type="protein sequence ID" value="RCN45252.1"/>
    <property type="molecule type" value="Genomic_DNA"/>
</dbReference>
<name>A0A368GLJ3_ANCCA</name>
<keyword evidence="2" id="KW-1185">Reference proteome</keyword>
<reference evidence="1 2" key="1">
    <citation type="submission" date="2014-10" db="EMBL/GenBank/DDBJ databases">
        <title>Draft genome of the hookworm Ancylostoma caninum.</title>
        <authorList>
            <person name="Mitreva M."/>
        </authorList>
    </citation>
    <scope>NUCLEOTIDE SEQUENCE [LARGE SCALE GENOMIC DNA]</scope>
    <source>
        <strain evidence="1 2">Baltimore</strain>
    </source>
</reference>
<protein>
    <submittedName>
        <fullName evidence="1">Uncharacterized protein</fullName>
    </submittedName>
</protein>
<dbReference type="Proteomes" id="UP000252519">
    <property type="component" value="Unassembled WGS sequence"/>
</dbReference>
<evidence type="ECO:0000313" key="1">
    <source>
        <dbReference type="EMBL" id="RCN45252.1"/>
    </source>
</evidence>
<proteinExistence type="predicted"/>
<gene>
    <name evidence="1" type="ORF">ANCCAN_08752</name>
</gene>
<evidence type="ECO:0000313" key="2">
    <source>
        <dbReference type="Proteomes" id="UP000252519"/>
    </source>
</evidence>
<organism evidence="1 2">
    <name type="scientific">Ancylostoma caninum</name>
    <name type="common">Dog hookworm</name>
    <dbReference type="NCBI Taxonomy" id="29170"/>
    <lineage>
        <taxon>Eukaryota</taxon>
        <taxon>Metazoa</taxon>
        <taxon>Ecdysozoa</taxon>
        <taxon>Nematoda</taxon>
        <taxon>Chromadorea</taxon>
        <taxon>Rhabditida</taxon>
        <taxon>Rhabditina</taxon>
        <taxon>Rhabditomorpha</taxon>
        <taxon>Strongyloidea</taxon>
        <taxon>Ancylostomatidae</taxon>
        <taxon>Ancylostomatinae</taxon>
        <taxon>Ancylostoma</taxon>
    </lineage>
</organism>
<sequence>MGAASSTGEDGGQASGFLGAFPQMLSHSKWWFRQRLFMFVAIFSTPRSPTLNSF</sequence>
<dbReference type="AlphaFoldDB" id="A0A368GLJ3"/>